<keyword evidence="4" id="KW-1185">Reference proteome</keyword>
<feature type="transmembrane region" description="Helical" evidence="2">
    <location>
        <begin position="335"/>
        <end position="351"/>
    </location>
</feature>
<keyword evidence="2" id="KW-0472">Membrane</keyword>
<feature type="transmembrane region" description="Helical" evidence="2">
    <location>
        <begin position="363"/>
        <end position="383"/>
    </location>
</feature>
<dbReference type="PRINTS" id="PR01692">
    <property type="entry name" value="LIPOCALINIMR"/>
</dbReference>
<comment type="similarity">
    <text evidence="1">Belongs to the LIMR family.</text>
</comment>
<dbReference type="Proteomes" id="UP000694565">
    <property type="component" value="Unplaced"/>
</dbReference>
<reference evidence="3" key="2">
    <citation type="submission" date="2025-09" db="UniProtKB">
        <authorList>
            <consortium name="Ensembl"/>
        </authorList>
    </citation>
    <scope>IDENTIFICATION</scope>
</reference>
<protein>
    <submittedName>
        <fullName evidence="3">Limb development membrane protein 1</fullName>
    </submittedName>
</protein>
<dbReference type="InterPro" id="IPR008075">
    <property type="entry name" value="LIMR"/>
</dbReference>
<accession>A0A8C3AVN4</accession>
<dbReference type="PANTHER" id="PTHR12625">
    <property type="entry name" value="LIPOCALIN-1 INTERACTING MEMBRANE RECEPTOR LIMR"/>
    <property type="match status" value="1"/>
</dbReference>
<dbReference type="PANTHER" id="PTHR12625:SF1">
    <property type="entry name" value="LIMB REGION 1 PROTEIN HOMOLOG"/>
    <property type="match status" value="1"/>
</dbReference>
<feature type="transmembrane region" description="Helical" evidence="2">
    <location>
        <begin position="403"/>
        <end position="426"/>
    </location>
</feature>
<sequence length="469" mass="53244">MEEDDVTIREQNFHSQVREYIICFLLFAVLYIVSYFIITRYKRKSDDHEDEDAVVNRISFYLCTFTLAVSGGAVFLLPFSIISNEILLSFPKNYYIQWLNGSLIHGLWNLVSLFSNLCLFVLMPFAYFFLESEGFAGSKKGIKARILETFVMLFLLALLILGIVWVASALIDNDPACMESLYDLWEFYLPYLYSCISLMGGLLLLMCTPVGLSRMFTIMGQLLVKPTILEDLDEQIYCIHLQEEALQRRLNGMSVGDVVTLQLNKELDNIRNQRNKLERRKKASGWEKNLLYPIVMLILLAGTTISVLMVAFNILYLLVDETAITFSLPTHTPRIYLMVSSVVGFYSLRVFEGLTPRNDDTTMTTIIGCCVSILVLSSALPVMSRTLGITRFDLLGDFGRFNWLGNFYIVLSYNLLFAVVTTLCLVRKFTSAVREELLKALGLDKLQLSNSPTDPESGKLSANGHQKTL</sequence>
<organism evidence="3 4">
    <name type="scientific">Cyclopterus lumpus</name>
    <name type="common">Lumpsucker</name>
    <dbReference type="NCBI Taxonomy" id="8103"/>
    <lineage>
        <taxon>Eukaryota</taxon>
        <taxon>Metazoa</taxon>
        <taxon>Chordata</taxon>
        <taxon>Craniata</taxon>
        <taxon>Vertebrata</taxon>
        <taxon>Euteleostomi</taxon>
        <taxon>Actinopterygii</taxon>
        <taxon>Neopterygii</taxon>
        <taxon>Teleostei</taxon>
        <taxon>Neoteleostei</taxon>
        <taxon>Acanthomorphata</taxon>
        <taxon>Eupercaria</taxon>
        <taxon>Perciformes</taxon>
        <taxon>Cottioidei</taxon>
        <taxon>Cottales</taxon>
        <taxon>Cyclopteridae</taxon>
        <taxon>Cyclopterus</taxon>
    </lineage>
</organism>
<keyword evidence="2" id="KW-0812">Transmembrane</keyword>
<evidence type="ECO:0000256" key="1">
    <source>
        <dbReference type="ARBA" id="ARBA00010487"/>
    </source>
</evidence>
<dbReference type="Pfam" id="PF04791">
    <property type="entry name" value="LMBR1"/>
    <property type="match status" value="1"/>
</dbReference>
<dbReference type="Ensembl" id="ENSCLMT00005050035.1">
    <property type="protein sequence ID" value="ENSCLMP00005048386.1"/>
    <property type="gene ID" value="ENSCLMG00005022138.1"/>
</dbReference>
<dbReference type="AlphaFoldDB" id="A0A8C3AVN4"/>
<reference evidence="3" key="1">
    <citation type="submission" date="2025-08" db="UniProtKB">
        <authorList>
            <consortium name="Ensembl"/>
        </authorList>
    </citation>
    <scope>IDENTIFICATION</scope>
</reference>
<feature type="transmembrane region" description="Helical" evidence="2">
    <location>
        <begin position="20"/>
        <end position="38"/>
    </location>
</feature>
<feature type="transmembrane region" description="Helical" evidence="2">
    <location>
        <begin position="290"/>
        <end position="315"/>
    </location>
</feature>
<dbReference type="GeneTree" id="ENSGT00390000007809"/>
<name>A0A8C3AVN4_CYCLU</name>
<dbReference type="InterPro" id="IPR006876">
    <property type="entry name" value="LMBR1-like_membr_prot"/>
</dbReference>
<dbReference type="GO" id="GO:0005886">
    <property type="term" value="C:plasma membrane"/>
    <property type="evidence" value="ECO:0007669"/>
    <property type="project" value="TreeGrafter"/>
</dbReference>
<dbReference type="GO" id="GO:0007165">
    <property type="term" value="P:signal transduction"/>
    <property type="evidence" value="ECO:0007669"/>
    <property type="project" value="TreeGrafter"/>
</dbReference>
<proteinExistence type="inferred from homology"/>
<dbReference type="GO" id="GO:0004888">
    <property type="term" value="F:transmembrane signaling receptor activity"/>
    <property type="evidence" value="ECO:0007669"/>
    <property type="project" value="TreeGrafter"/>
</dbReference>
<keyword evidence="2" id="KW-1133">Transmembrane helix</keyword>
<evidence type="ECO:0000256" key="2">
    <source>
        <dbReference type="SAM" id="Phobius"/>
    </source>
</evidence>
<feature type="transmembrane region" description="Helical" evidence="2">
    <location>
        <begin position="191"/>
        <end position="212"/>
    </location>
</feature>
<feature type="transmembrane region" description="Helical" evidence="2">
    <location>
        <begin position="102"/>
        <end position="130"/>
    </location>
</feature>
<feature type="transmembrane region" description="Helical" evidence="2">
    <location>
        <begin position="150"/>
        <end position="171"/>
    </location>
</feature>
<evidence type="ECO:0000313" key="4">
    <source>
        <dbReference type="Proteomes" id="UP000694565"/>
    </source>
</evidence>
<evidence type="ECO:0000313" key="3">
    <source>
        <dbReference type="Ensembl" id="ENSCLMP00005048386.1"/>
    </source>
</evidence>
<feature type="transmembrane region" description="Helical" evidence="2">
    <location>
        <begin position="58"/>
        <end position="82"/>
    </location>
</feature>